<feature type="compositionally biased region" description="Polar residues" evidence="1">
    <location>
        <begin position="1179"/>
        <end position="1205"/>
    </location>
</feature>
<feature type="compositionally biased region" description="Low complexity" evidence="1">
    <location>
        <begin position="571"/>
        <end position="583"/>
    </location>
</feature>
<evidence type="ECO:0000259" key="3">
    <source>
        <dbReference type="Pfam" id="PF23328"/>
    </source>
</evidence>
<dbReference type="STRING" id="62324.A0A4Y0BJ39"/>
<name>A0A4Y0BJ39_ANOFN</name>
<feature type="compositionally biased region" description="Low complexity" evidence="1">
    <location>
        <begin position="797"/>
        <end position="810"/>
    </location>
</feature>
<feature type="region of interest" description="Disordered" evidence="1">
    <location>
        <begin position="44"/>
        <end position="63"/>
    </location>
</feature>
<sequence>MITGKPVNHATTSTAGSERLLTMARSRQIVLAPERYAEGRTYRHPVRAPGHTGRLPPGRDNYPALPTRTTKTGRQYLHWCLLVVIICWGGFGCDAAATPVKSPLSSFGRGPPMFKRMGGLTDSGRISNLTRLHSGDLFYTFESEKCDTDTCVGLSSGTAELSIGGDRTGTGTVNGPHRIPGSTDHIKEIDMSSDAGIECKCQCLPHLSTYREDLGICVDDIRECTLAPFISGSSSEKIPFVFLPHRGQIVHPSREIGFPGVKMPMCAVSAAQYLTTNGWAELRNPIDTDVPFRLFRDEGRIYLQWLGEPELRQRMQGRLVLVHLMCRDMTPRLLLEDSRAALHHDDMQMPNQNIFTPCIAFRVVGTPIKYVTNVTEVSFASETHIEQQSGLSTKEYIVIAVCSLCLGLIYIASVFLYIHMKKRKSRSGSNDDGNGLKNDYSTYQQNDQVTFGVGMGAAVSPFGGQARASFIGRNALGGSQRQGGGPTVGPHRGLTSVGLHAEEMGIVKNNPLLKHFPNLSDNSGFISDNSNSVSEFEDDITTDVEKQMQTGKHQPKNFSGRTEMDGEHRLQQQQQLSQQSALLLHHHHHLQQQHQQHQHQQNPLNSGGQDTECLPEENVSIVEELNNEEKLESMKSIVNGTMRRKLYFNPAYFEPHLLVSPPPAAIEFLNKIREVITIAKYKMSAKRFQPSLNIIPEELQPTNGSETYAAVQTAPASRRSSLISSRKDSSRKSACSGCPGCEKKVATTDPVMVPSSNCKNCGDKQNSIRKWLEDVSSTHGDGIAEDLYDSKSNLLASGSTTETDGTTPTPKQDGGTANAGFVGDQQTESPKSQDDRTAAPDSMPIRPDIKKQPKSHRPSKTGSLHSDSSSTSDNETIVANSVKERSSVVRIPSVSKSVQSDTSSAPKIVSHSLKSDLVSKMSKFGMQDGAGALMKNSSFIYEETRSVQPSNQDLYIKNTNNSVANLDTNKMYDKRDLYSIAGSEIYNNPQFEASPVMSHKKLTVTHSSHHHHHGHGKKPPIPSAAGGRAPSVASMSLVASSSKRRQEVLDQYANVKPMKLRNINQMPDMVYEALAMDQRKIRSWSERHADRLMPQMESLDYNVDSSDSRFSSIDRHERYRNEKFFHDFLNSDQECNTLGNRSGKNSYTKYQPDSPIYSRKSPHYLIVDYETDSLERVTSKTPMSFNTSTTNSSDLGSQPSPSLSTALPLEEEVEIRNAIYDRVEGFRKDTDTIKTEREAVSILSDEYEDVPQASSLVTGQHDSALANASGKTKKKVPKIKCDTPFQGSITIEVEHSPDDCDLSATDSDQFEPDTLDRKPKKNGQTKAAVSRHRSNVWESERGRNGCSGIESNLTSLPADLNSHFVLKSAGSFKHETSFGILSEIYESKNPKATGPAVIRNSLSNLSELDVKSGKLLTLETRHSRRQRTNVGDAMIPAPKLVPPDLIPPENARQTTLYDHPRLQLKKVEDYGIAPKNLACWSNSEKLSNPPTGPAPKPNFCTNSENYESINSFTAESDSTQFTGISDNDRTASGGSNSNSSSTGKNRNAKNKLPNYSHVHKNPADQSLYITEKSEYARIDEKQTSQEELSGILESYMTLGEMNSKNFLQQVDSKIYDLRTRQSQQHQQHQQLMSKAKFIEDIDKIEVLSTKTLSNYSYPMNRNGPSINPKDGEDEKPSIYDISAPIPIGSPGTGSPTTTKVFRVELNQPSNGMQIAMGLRDRVKKSKDLKNAWKKFIGIATAKFNGKTGDQDLEKTSDSSDILEKDEGISSLIDDSSGSGAYGSHFQQQQQMLRSHHHHHRKRSAQGPSAEDGEKPTTSRNITIVRSNSRSSTKEQDSGYMSADSSESKLNGKKIYERFNFSSQSPDGTGTEGPILEENKYEICALQESNEKAPATPEAIGTNRSGSSTGGSSAAGSRSDKSIVRPRSPPPPLPPPNAPPPPPPTATIPTKKMSSSPGVAVKVIEKPHSKPPPPPSPPASSSPASSLTTIARTVTINRGEMEAGPSHHRLQSPNGVFFNTSDAISVRVYSSDDEKFEGSDNASCISDEDDLDSHLDDISESGAESVETHSVFFKNIRKPAHLTVAPSADRAMAAAVH</sequence>
<feature type="region of interest" description="Disordered" evidence="1">
    <location>
        <begin position="795"/>
        <end position="902"/>
    </location>
</feature>
<accession>A0A4Y0BJ39</accession>
<feature type="compositionally biased region" description="Low complexity" evidence="1">
    <location>
        <begin position="1532"/>
        <end position="1541"/>
    </location>
</feature>
<feature type="compositionally biased region" description="Polar residues" evidence="1">
    <location>
        <begin position="1817"/>
        <end position="1830"/>
    </location>
</feature>
<dbReference type="InterPro" id="IPR057507">
    <property type="entry name" value="Sha_B-like_N"/>
</dbReference>
<feature type="compositionally biased region" description="Basic residues" evidence="1">
    <location>
        <begin position="1003"/>
        <end position="1018"/>
    </location>
</feature>
<dbReference type="PANTHER" id="PTHR39387:SF1">
    <property type="entry name" value="SHAVENOID, ISOFORM B"/>
    <property type="match status" value="1"/>
</dbReference>
<feature type="region of interest" description="Disordered" evidence="1">
    <location>
        <begin position="1177"/>
        <end position="1205"/>
    </location>
</feature>
<evidence type="ECO:0000313" key="4">
    <source>
        <dbReference type="EnsemblMetazoa" id="AFUN019958-PA"/>
    </source>
</evidence>
<dbReference type="GO" id="GO:0005938">
    <property type="term" value="C:cell cortex"/>
    <property type="evidence" value="ECO:0007669"/>
    <property type="project" value="TreeGrafter"/>
</dbReference>
<feature type="region of interest" description="Disordered" evidence="1">
    <location>
        <begin position="1769"/>
        <end position="1989"/>
    </location>
</feature>
<keyword evidence="2" id="KW-0472">Membrane</keyword>
<feature type="region of interest" description="Disordered" evidence="1">
    <location>
        <begin position="1297"/>
        <end position="1342"/>
    </location>
</feature>
<evidence type="ECO:0000256" key="1">
    <source>
        <dbReference type="SAM" id="MobiDB-lite"/>
    </source>
</evidence>
<feature type="compositionally biased region" description="Low complexity" evidence="1">
    <location>
        <begin position="1900"/>
        <end position="1916"/>
    </location>
</feature>
<feature type="region of interest" description="Disordered" evidence="1">
    <location>
        <begin position="1483"/>
        <end position="1502"/>
    </location>
</feature>
<proteinExistence type="predicted"/>
<dbReference type="PANTHER" id="PTHR39387">
    <property type="entry name" value="SHAVENOID, ISOFORM B"/>
    <property type="match status" value="1"/>
</dbReference>
<feature type="compositionally biased region" description="Low complexity" evidence="1">
    <location>
        <begin position="592"/>
        <end position="601"/>
    </location>
</feature>
<reference evidence="4" key="1">
    <citation type="submission" date="2020-05" db="UniProtKB">
        <authorList>
            <consortium name="EnsemblMetazoa"/>
        </authorList>
    </citation>
    <scope>IDENTIFICATION</scope>
    <source>
        <strain evidence="4">FUMOZ</strain>
    </source>
</reference>
<feature type="compositionally biased region" description="Basic residues" evidence="1">
    <location>
        <begin position="1318"/>
        <end position="1334"/>
    </location>
</feature>
<dbReference type="VEuPathDB" id="VectorBase:AFUN2_013096"/>
<feature type="region of interest" description="Disordered" evidence="1">
    <location>
        <begin position="2031"/>
        <end position="2055"/>
    </location>
</feature>
<organism evidence="4">
    <name type="scientific">Anopheles funestus</name>
    <name type="common">African malaria mosquito</name>
    <dbReference type="NCBI Taxonomy" id="62324"/>
    <lineage>
        <taxon>Eukaryota</taxon>
        <taxon>Metazoa</taxon>
        <taxon>Ecdysozoa</taxon>
        <taxon>Arthropoda</taxon>
        <taxon>Hexapoda</taxon>
        <taxon>Insecta</taxon>
        <taxon>Pterygota</taxon>
        <taxon>Neoptera</taxon>
        <taxon>Endopterygota</taxon>
        <taxon>Diptera</taxon>
        <taxon>Nematocera</taxon>
        <taxon>Culicoidea</taxon>
        <taxon>Culicidae</taxon>
        <taxon>Anophelinae</taxon>
        <taxon>Anopheles</taxon>
    </lineage>
</organism>
<feature type="region of interest" description="Disordered" evidence="1">
    <location>
        <begin position="546"/>
        <end position="611"/>
    </location>
</feature>
<dbReference type="VEuPathDB" id="VectorBase:AFUN019958"/>
<feature type="transmembrane region" description="Helical" evidence="2">
    <location>
        <begin position="76"/>
        <end position="97"/>
    </location>
</feature>
<dbReference type="GO" id="GO:0035317">
    <property type="term" value="P:imaginal disc-derived wing hair organization"/>
    <property type="evidence" value="ECO:0007669"/>
    <property type="project" value="TreeGrafter"/>
</dbReference>
<feature type="compositionally biased region" description="Pro residues" evidence="1">
    <location>
        <begin position="1926"/>
        <end position="1945"/>
    </location>
</feature>
<feature type="compositionally biased region" description="Polar residues" evidence="1">
    <location>
        <begin position="547"/>
        <end position="560"/>
    </location>
</feature>
<dbReference type="Pfam" id="PF23328">
    <property type="entry name" value="Sha_B_N"/>
    <property type="match status" value="1"/>
</dbReference>
<feature type="region of interest" description="Disordered" evidence="1">
    <location>
        <begin position="1003"/>
        <end position="1040"/>
    </location>
</feature>
<feature type="transmembrane region" description="Helical" evidence="2">
    <location>
        <begin position="396"/>
        <end position="418"/>
    </location>
</feature>
<feature type="compositionally biased region" description="Low complexity" evidence="1">
    <location>
        <begin position="893"/>
        <end position="902"/>
    </location>
</feature>
<feature type="compositionally biased region" description="Pro residues" evidence="1">
    <location>
        <begin position="1969"/>
        <end position="1979"/>
    </location>
</feature>
<feature type="domain" description="Shavenoid isoform B-like N-terminal" evidence="3">
    <location>
        <begin position="127"/>
        <end position="221"/>
    </location>
</feature>
<feature type="region of interest" description="Disordered" evidence="1">
    <location>
        <begin position="1518"/>
        <end position="1559"/>
    </location>
</feature>
<evidence type="ECO:0000256" key="2">
    <source>
        <dbReference type="SAM" id="Phobius"/>
    </source>
</evidence>
<feature type="compositionally biased region" description="Low complexity" evidence="1">
    <location>
        <begin position="1769"/>
        <end position="1792"/>
    </location>
</feature>
<feature type="compositionally biased region" description="Low complexity" evidence="1">
    <location>
        <begin position="860"/>
        <end position="873"/>
    </location>
</feature>
<keyword evidence="2" id="KW-1133">Transmembrane helix</keyword>
<keyword evidence="2" id="KW-0812">Transmembrane</keyword>
<feature type="region of interest" description="Disordered" evidence="1">
    <location>
        <begin position="717"/>
        <end position="739"/>
    </location>
</feature>
<feature type="compositionally biased region" description="Basic residues" evidence="1">
    <location>
        <begin position="1793"/>
        <end position="1803"/>
    </location>
</feature>
<feature type="compositionally biased region" description="Low complexity" evidence="1">
    <location>
        <begin position="1031"/>
        <end position="1040"/>
    </location>
</feature>
<protein>
    <recommendedName>
        <fullName evidence="3">Shavenoid isoform B-like N-terminal domain-containing protein</fullName>
    </recommendedName>
</protein>
<dbReference type="EnsemblMetazoa" id="AFUN019958-RA">
    <property type="protein sequence ID" value="AFUN019958-PA"/>
    <property type="gene ID" value="AFUN019958"/>
</dbReference>